<dbReference type="Proteomes" id="UP000030680">
    <property type="component" value="Unassembled WGS sequence"/>
</dbReference>
<evidence type="ECO:0008006" key="5">
    <source>
        <dbReference type="Google" id="ProtNLM"/>
    </source>
</evidence>
<keyword evidence="4" id="KW-1185">Reference proteome</keyword>
<evidence type="ECO:0000313" key="3">
    <source>
        <dbReference type="EMBL" id="EME28882.1"/>
    </source>
</evidence>
<keyword evidence="2" id="KW-0732">Signal</keyword>
<feature type="region of interest" description="Disordered" evidence="1">
    <location>
        <begin position="131"/>
        <end position="154"/>
    </location>
</feature>
<reference evidence="4" key="1">
    <citation type="journal article" date="2013" name="Science">
        <title>Gene transfer from bacteria and archaea facilitated evolution of an extremophilic eukaryote.</title>
        <authorList>
            <person name="Schonknecht G."/>
            <person name="Chen W.H."/>
            <person name="Ternes C.M."/>
            <person name="Barbier G.G."/>
            <person name="Shrestha R.P."/>
            <person name="Stanke M."/>
            <person name="Brautigam A."/>
            <person name="Baker B.J."/>
            <person name="Banfield J.F."/>
            <person name="Garavito R.M."/>
            <person name="Carr K."/>
            <person name="Wilkerson C."/>
            <person name="Rensing S.A."/>
            <person name="Gagneul D."/>
            <person name="Dickenson N.E."/>
            <person name="Oesterhelt C."/>
            <person name="Lercher M.J."/>
            <person name="Weber A.P."/>
        </authorList>
    </citation>
    <scope>NUCLEOTIDE SEQUENCE [LARGE SCALE GENOMIC DNA]</scope>
    <source>
        <strain evidence="4">074W</strain>
    </source>
</reference>
<dbReference type="Gramene" id="EME28882">
    <property type="protein sequence ID" value="EME28882"/>
    <property type="gene ID" value="Gasu_36210"/>
</dbReference>
<accession>M2XFT4</accession>
<organism evidence="3 4">
    <name type="scientific">Galdieria sulphuraria</name>
    <name type="common">Red alga</name>
    <dbReference type="NCBI Taxonomy" id="130081"/>
    <lineage>
        <taxon>Eukaryota</taxon>
        <taxon>Rhodophyta</taxon>
        <taxon>Bangiophyceae</taxon>
        <taxon>Galdieriales</taxon>
        <taxon>Galdieriaceae</taxon>
        <taxon>Galdieria</taxon>
    </lineage>
</organism>
<proteinExistence type="predicted"/>
<feature type="signal peptide" evidence="2">
    <location>
        <begin position="1"/>
        <end position="30"/>
    </location>
</feature>
<protein>
    <recommendedName>
        <fullName evidence="5">Zinc-finger domain-containing protein</fullName>
    </recommendedName>
</protein>
<dbReference type="EMBL" id="KB454514">
    <property type="protein sequence ID" value="EME28882.1"/>
    <property type="molecule type" value="Genomic_DNA"/>
</dbReference>
<dbReference type="OrthoDB" id="10423889at2759"/>
<sequence>MTSKISIWLRFGLSFVFFTLLLQLTPLSLPMNLEQNLEQNYVPRKALQVSMNSEVEEKPLLTQYSVTDSSSEFSLIPHDSMMIETFTKSYNSFSDLGSYFTQYKDDSIEENSIAFPMSSHESSYSYTLISSGNSSMKTKQEENEERQRQVSKQICQDREEMAGKRQKGRPYKVNNAIFSLASSKYIPATYRKSLERAYKTQKPSRWCHVCNRSSIRAHLVPCFNRWYHRCRKSICQFCIYRYYLLKPNVPPCMFAKDKFFCSHCLGICPVTSQCKTYQKTNVRRHIQSLLDKQQK</sequence>
<evidence type="ECO:0000313" key="4">
    <source>
        <dbReference type="Proteomes" id="UP000030680"/>
    </source>
</evidence>
<dbReference type="AlphaFoldDB" id="M2XFT4"/>
<dbReference type="KEGG" id="gsl:Gasu_36210"/>
<evidence type="ECO:0000256" key="2">
    <source>
        <dbReference type="SAM" id="SignalP"/>
    </source>
</evidence>
<name>M2XFT4_GALSU</name>
<feature type="compositionally biased region" description="Basic and acidic residues" evidence="1">
    <location>
        <begin position="138"/>
        <end position="148"/>
    </location>
</feature>
<dbReference type="RefSeq" id="XP_005705402.1">
    <property type="nucleotide sequence ID" value="XM_005705345.1"/>
</dbReference>
<dbReference type="GeneID" id="17087721"/>
<feature type="chain" id="PRO_5004029135" description="Zinc-finger domain-containing protein" evidence="2">
    <location>
        <begin position="31"/>
        <end position="295"/>
    </location>
</feature>
<evidence type="ECO:0000256" key="1">
    <source>
        <dbReference type="SAM" id="MobiDB-lite"/>
    </source>
</evidence>
<gene>
    <name evidence="3" type="ORF">Gasu_36210</name>
</gene>